<proteinExistence type="predicted"/>
<keyword evidence="2" id="KW-0732">Signal</keyword>
<dbReference type="InterPro" id="IPR001087">
    <property type="entry name" value="GDSL"/>
</dbReference>
<dbReference type="GO" id="GO:0006629">
    <property type="term" value="P:lipid metabolic process"/>
    <property type="evidence" value="ECO:0007669"/>
    <property type="project" value="InterPro"/>
</dbReference>
<reference evidence="3 4" key="1">
    <citation type="submission" date="2017-01" db="EMBL/GenBank/DDBJ databases">
        <title>Novel large sulfur bacteria in the metagenomes of groundwater-fed chemosynthetic microbial mats in the Lake Huron basin.</title>
        <authorList>
            <person name="Sharrar A.M."/>
            <person name="Flood B.E."/>
            <person name="Bailey J.V."/>
            <person name="Jones D.S."/>
            <person name="Biddanda B."/>
            <person name="Ruberg S.A."/>
            <person name="Marcus D.N."/>
            <person name="Dick G.J."/>
        </authorList>
    </citation>
    <scope>NUCLEOTIDE SEQUENCE [LARGE SCALE GENOMIC DNA]</scope>
    <source>
        <strain evidence="3">A7</strain>
    </source>
</reference>
<comment type="caution">
    <text evidence="3">The sequence shown here is derived from an EMBL/GenBank/DDBJ whole genome shotgun (WGS) entry which is preliminary data.</text>
</comment>
<dbReference type="InterPro" id="IPR008265">
    <property type="entry name" value="Lipase_GDSL_AS"/>
</dbReference>
<dbReference type="Pfam" id="PF00657">
    <property type="entry name" value="Lipase_GDSL"/>
    <property type="match status" value="1"/>
</dbReference>
<dbReference type="SUPFAM" id="SSF52266">
    <property type="entry name" value="SGNH hydrolase"/>
    <property type="match status" value="1"/>
</dbReference>
<dbReference type="Gene3D" id="3.40.50.1110">
    <property type="entry name" value="SGNH hydrolase"/>
    <property type="match status" value="1"/>
</dbReference>
<feature type="chain" id="PRO_5012439186" description="Lipolytic enzyme, G-D-S-L" evidence="2">
    <location>
        <begin position="25"/>
        <end position="347"/>
    </location>
</feature>
<gene>
    <name evidence="3" type="ORF">BWK72_07900</name>
</gene>
<organism evidence="3 4">
    <name type="scientific">Rhodoferax ferrireducens</name>
    <dbReference type="NCBI Taxonomy" id="192843"/>
    <lineage>
        <taxon>Bacteria</taxon>
        <taxon>Pseudomonadati</taxon>
        <taxon>Pseudomonadota</taxon>
        <taxon>Betaproteobacteria</taxon>
        <taxon>Burkholderiales</taxon>
        <taxon>Comamonadaceae</taxon>
        <taxon>Rhodoferax</taxon>
    </lineage>
</organism>
<dbReference type="Proteomes" id="UP000192505">
    <property type="component" value="Unassembled WGS sequence"/>
</dbReference>
<evidence type="ECO:0000313" key="4">
    <source>
        <dbReference type="Proteomes" id="UP000192505"/>
    </source>
</evidence>
<evidence type="ECO:0000256" key="2">
    <source>
        <dbReference type="SAM" id="SignalP"/>
    </source>
</evidence>
<accession>A0A1W9KW97</accession>
<feature type="signal peptide" evidence="2">
    <location>
        <begin position="1"/>
        <end position="24"/>
    </location>
</feature>
<dbReference type="EMBL" id="MTEI01000003">
    <property type="protein sequence ID" value="OQW88851.1"/>
    <property type="molecule type" value="Genomic_DNA"/>
</dbReference>
<evidence type="ECO:0000313" key="3">
    <source>
        <dbReference type="EMBL" id="OQW88851.1"/>
    </source>
</evidence>
<protein>
    <recommendedName>
        <fullName evidence="5">Lipolytic enzyme, G-D-S-L</fullName>
    </recommendedName>
</protein>
<evidence type="ECO:0008006" key="5">
    <source>
        <dbReference type="Google" id="ProtNLM"/>
    </source>
</evidence>
<dbReference type="PANTHER" id="PTHR45648:SF22">
    <property type="entry name" value="GDSL LIPASE_ACYLHYDROLASE FAMILY PROTEIN (AFU_ORTHOLOGUE AFUA_4G14700)"/>
    <property type="match status" value="1"/>
</dbReference>
<dbReference type="PANTHER" id="PTHR45648">
    <property type="entry name" value="GDSL LIPASE/ACYLHYDROLASE FAMILY PROTEIN (AFU_ORTHOLOGUE AFUA_4G14700)"/>
    <property type="match status" value="1"/>
</dbReference>
<evidence type="ECO:0000256" key="1">
    <source>
        <dbReference type="ARBA" id="ARBA00022801"/>
    </source>
</evidence>
<dbReference type="PROSITE" id="PS01098">
    <property type="entry name" value="LIPASE_GDSL_SER"/>
    <property type="match status" value="1"/>
</dbReference>
<name>A0A1W9KW97_9BURK</name>
<dbReference type="GO" id="GO:0016298">
    <property type="term" value="F:lipase activity"/>
    <property type="evidence" value="ECO:0007669"/>
    <property type="project" value="InterPro"/>
</dbReference>
<dbReference type="CDD" id="cd01846">
    <property type="entry name" value="fatty_acyltransferase_like"/>
    <property type="match status" value="1"/>
</dbReference>
<sequence>MKLKLRNFLLAATLALLAPLAAHAGLQSMSSLYVFGDSLSDGGNYAGPGGIGAFPPYPYAGARYSNGQTAVENLWRAFNPLDNSFMPSNYGGTNYALGGATTGTTNFNSVNPSVPTTLQPWFDGQGGVSNQVAQFASGCSGCITDPATSLFVIWAFANDVFYNAALASVNPTLALSVPTLIGNGVTNIANAITTLAAEGAQHFLIPNLPDLGITPAFLGTGQADDLSTLTAAYNGALASALNALGQAMSSIEIIQFDVFGLVNDAVANPAQYGFTNVTEQCVVNLTNGRCSNPDNWLFWDGVHPTAAGHALLGERFAAAVPEPATWWLLLPALVLLARRRLTGARAT</sequence>
<dbReference type="InterPro" id="IPR036514">
    <property type="entry name" value="SGNH_hydro_sf"/>
</dbReference>
<dbReference type="InterPro" id="IPR051058">
    <property type="entry name" value="GDSL_Est/Lipase"/>
</dbReference>
<keyword evidence="1" id="KW-0378">Hydrolase</keyword>
<dbReference type="AlphaFoldDB" id="A0A1W9KW97"/>